<sequence>ARPRILTLNNETAEIQIKTDEAIGLASNTTSAEGTASTVATAERVETGVFLKVTPQANIKTREITMAIEPRVVQARSGQTFSGNTFRDPEERGTKSHLRIRDGDTIIIGGLLRTDISNIKTKVPILNRIPVLGAAFRHKDLKETERELVIFITPHILREELAGNLYPRKKNIIREQTHPSQKMRAVDQALSFIERQR</sequence>
<dbReference type="PRINTS" id="PR00811">
    <property type="entry name" value="BCTERIALGSPD"/>
</dbReference>
<keyword evidence="3" id="KW-0472">Membrane</keyword>
<feature type="domain" description="Type II/III secretion system secretin-like" evidence="4">
    <location>
        <begin position="1"/>
        <end position="158"/>
    </location>
</feature>
<dbReference type="PANTHER" id="PTHR30332:SF24">
    <property type="entry name" value="SECRETIN GSPD-RELATED"/>
    <property type="match status" value="1"/>
</dbReference>
<proteinExistence type="predicted"/>
<accession>A0A3B1E027</accession>
<reference evidence="5" key="1">
    <citation type="submission" date="2018-06" db="EMBL/GenBank/DDBJ databases">
        <authorList>
            <person name="Zhirakovskaya E."/>
        </authorList>
    </citation>
    <scope>NUCLEOTIDE SEQUENCE</scope>
</reference>
<dbReference type="PANTHER" id="PTHR30332">
    <property type="entry name" value="PROBABLE GENERAL SECRETION PATHWAY PROTEIN D"/>
    <property type="match status" value="1"/>
</dbReference>
<dbReference type="InterPro" id="IPR050810">
    <property type="entry name" value="Bact_Secretion_Sys_Channel"/>
</dbReference>
<feature type="non-terminal residue" evidence="5">
    <location>
        <position position="1"/>
    </location>
</feature>
<dbReference type="InterPro" id="IPR004846">
    <property type="entry name" value="T2SS/T3SS_dom"/>
</dbReference>
<gene>
    <name evidence="5" type="ORF">MNBD_UNCLBAC01-1581</name>
</gene>
<organism evidence="5">
    <name type="scientific">hydrothermal vent metagenome</name>
    <dbReference type="NCBI Taxonomy" id="652676"/>
    <lineage>
        <taxon>unclassified sequences</taxon>
        <taxon>metagenomes</taxon>
        <taxon>ecological metagenomes</taxon>
    </lineage>
</organism>
<dbReference type="Pfam" id="PF00263">
    <property type="entry name" value="Secretin"/>
    <property type="match status" value="1"/>
</dbReference>
<name>A0A3B1E027_9ZZZZ</name>
<evidence type="ECO:0000256" key="1">
    <source>
        <dbReference type="ARBA" id="ARBA00004370"/>
    </source>
</evidence>
<dbReference type="InterPro" id="IPR001775">
    <property type="entry name" value="GspD/PilQ"/>
</dbReference>
<keyword evidence="2" id="KW-0732">Signal</keyword>
<dbReference type="GO" id="GO:0016020">
    <property type="term" value="C:membrane"/>
    <property type="evidence" value="ECO:0007669"/>
    <property type="project" value="UniProtKB-SubCell"/>
</dbReference>
<dbReference type="EMBL" id="UOGJ01000005">
    <property type="protein sequence ID" value="VAX34817.1"/>
    <property type="molecule type" value="Genomic_DNA"/>
</dbReference>
<evidence type="ECO:0000259" key="4">
    <source>
        <dbReference type="Pfam" id="PF00263"/>
    </source>
</evidence>
<protein>
    <recommendedName>
        <fullName evidence="4">Type II/III secretion system secretin-like domain-containing protein</fullName>
    </recommendedName>
</protein>
<dbReference type="GO" id="GO:0015627">
    <property type="term" value="C:type II protein secretion system complex"/>
    <property type="evidence" value="ECO:0007669"/>
    <property type="project" value="TreeGrafter"/>
</dbReference>
<dbReference type="AlphaFoldDB" id="A0A3B1E027"/>
<comment type="subcellular location">
    <subcellularLocation>
        <location evidence="1">Membrane</location>
    </subcellularLocation>
</comment>
<evidence type="ECO:0000256" key="2">
    <source>
        <dbReference type="ARBA" id="ARBA00022729"/>
    </source>
</evidence>
<dbReference type="GO" id="GO:0009306">
    <property type="term" value="P:protein secretion"/>
    <property type="evidence" value="ECO:0007669"/>
    <property type="project" value="InterPro"/>
</dbReference>
<evidence type="ECO:0000313" key="5">
    <source>
        <dbReference type="EMBL" id="VAX34817.1"/>
    </source>
</evidence>
<evidence type="ECO:0000256" key="3">
    <source>
        <dbReference type="ARBA" id="ARBA00023136"/>
    </source>
</evidence>